<reference evidence="2" key="1">
    <citation type="journal article" date="2014" name="Int. J. Syst. Evol. Microbiol.">
        <title>Complete genome sequence of Corynebacterium casei LMG S-19264T (=DSM 44701T), isolated from a smear-ripened cheese.</title>
        <authorList>
            <consortium name="US DOE Joint Genome Institute (JGI-PGF)"/>
            <person name="Walter F."/>
            <person name="Albersmeier A."/>
            <person name="Kalinowski J."/>
            <person name="Ruckert C."/>
        </authorList>
    </citation>
    <scope>NUCLEOTIDE SEQUENCE</scope>
    <source>
        <strain evidence="2">CGMCC 1.15794</strain>
    </source>
</reference>
<reference evidence="2" key="2">
    <citation type="submission" date="2020-09" db="EMBL/GenBank/DDBJ databases">
        <authorList>
            <person name="Sun Q."/>
            <person name="Zhou Y."/>
        </authorList>
    </citation>
    <scope>NUCLEOTIDE SEQUENCE</scope>
    <source>
        <strain evidence="2">CGMCC 1.15794</strain>
    </source>
</reference>
<feature type="compositionally biased region" description="Acidic residues" evidence="1">
    <location>
        <begin position="38"/>
        <end position="51"/>
    </location>
</feature>
<protein>
    <submittedName>
        <fullName evidence="2">Uncharacterized protein</fullName>
    </submittedName>
</protein>
<name>A0A917IG39_9MICO</name>
<evidence type="ECO:0000256" key="1">
    <source>
        <dbReference type="SAM" id="MobiDB-lite"/>
    </source>
</evidence>
<accession>A0A917IG39</accession>
<organism evidence="2 3">
    <name type="scientific">Microbacterium album</name>
    <dbReference type="NCBI Taxonomy" id="2053191"/>
    <lineage>
        <taxon>Bacteria</taxon>
        <taxon>Bacillati</taxon>
        <taxon>Actinomycetota</taxon>
        <taxon>Actinomycetes</taxon>
        <taxon>Micrococcales</taxon>
        <taxon>Microbacteriaceae</taxon>
        <taxon>Microbacterium</taxon>
    </lineage>
</organism>
<dbReference type="AlphaFoldDB" id="A0A917IG39"/>
<sequence length="66" mass="7325">MSDFRDIPDVERPIDPDGERPVELDDDADLELPPPTLDPDEIVEAEPDPLVDDGRDEARGLGDLDE</sequence>
<keyword evidence="3" id="KW-1185">Reference proteome</keyword>
<feature type="compositionally biased region" description="Basic and acidic residues" evidence="1">
    <location>
        <begin position="1"/>
        <end position="23"/>
    </location>
</feature>
<evidence type="ECO:0000313" key="2">
    <source>
        <dbReference type="EMBL" id="GGH46464.1"/>
    </source>
</evidence>
<feature type="region of interest" description="Disordered" evidence="1">
    <location>
        <begin position="1"/>
        <end position="66"/>
    </location>
</feature>
<proteinExistence type="predicted"/>
<dbReference type="RefSeq" id="WP_188756396.1">
    <property type="nucleotide sequence ID" value="NZ_BMJY01000010.1"/>
</dbReference>
<dbReference type="Proteomes" id="UP000657592">
    <property type="component" value="Unassembled WGS sequence"/>
</dbReference>
<evidence type="ECO:0000313" key="3">
    <source>
        <dbReference type="Proteomes" id="UP000657592"/>
    </source>
</evidence>
<dbReference type="EMBL" id="BMJY01000010">
    <property type="protein sequence ID" value="GGH46464.1"/>
    <property type="molecule type" value="Genomic_DNA"/>
</dbReference>
<comment type="caution">
    <text evidence="2">The sequence shown here is derived from an EMBL/GenBank/DDBJ whole genome shotgun (WGS) entry which is preliminary data.</text>
</comment>
<gene>
    <name evidence="2" type="ORF">GCM10010921_22540</name>
</gene>
<feature type="compositionally biased region" description="Basic and acidic residues" evidence="1">
    <location>
        <begin position="52"/>
        <end position="66"/>
    </location>
</feature>